<feature type="region of interest" description="Disordered" evidence="1">
    <location>
        <begin position="95"/>
        <end position="118"/>
    </location>
</feature>
<dbReference type="AlphaFoldDB" id="Q1IJM8"/>
<accession>Q1IJM8</accession>
<protein>
    <submittedName>
        <fullName evidence="3">Transcriptional regulator, MerR family</fullName>
    </submittedName>
</protein>
<dbReference type="Pfam" id="PF13411">
    <property type="entry name" value="MerR_1"/>
    <property type="match status" value="1"/>
</dbReference>
<dbReference type="InterPro" id="IPR000551">
    <property type="entry name" value="MerR-type_HTH_dom"/>
</dbReference>
<dbReference type="EnsemblBacteria" id="ABF42922">
    <property type="protein sequence ID" value="ABF42922"/>
    <property type="gene ID" value="Acid345_3922"/>
</dbReference>
<feature type="domain" description="HTH merR-type" evidence="2">
    <location>
        <begin position="26"/>
        <end position="96"/>
    </location>
</feature>
<dbReference type="InterPro" id="IPR009061">
    <property type="entry name" value="DNA-bd_dom_put_sf"/>
</dbReference>
<keyword evidence="4" id="KW-1185">Reference proteome</keyword>
<dbReference type="eggNOG" id="COG0789">
    <property type="taxonomic scope" value="Bacteria"/>
</dbReference>
<organism evidence="3 4">
    <name type="scientific">Koribacter versatilis (strain Ellin345)</name>
    <dbReference type="NCBI Taxonomy" id="204669"/>
    <lineage>
        <taxon>Bacteria</taxon>
        <taxon>Pseudomonadati</taxon>
        <taxon>Acidobacteriota</taxon>
        <taxon>Terriglobia</taxon>
        <taxon>Terriglobales</taxon>
        <taxon>Candidatus Korobacteraceae</taxon>
        <taxon>Candidatus Korobacter</taxon>
    </lineage>
</organism>
<name>Q1IJM8_KORVE</name>
<gene>
    <name evidence="3" type="ordered locus">Acid345_3922</name>
</gene>
<proteinExistence type="predicted"/>
<reference evidence="3 4" key="1">
    <citation type="journal article" date="2009" name="Appl. Environ. Microbiol.">
        <title>Three genomes from the phylum Acidobacteria provide insight into the lifestyles of these microorganisms in soils.</title>
        <authorList>
            <person name="Ward N.L."/>
            <person name="Challacombe J.F."/>
            <person name="Janssen P.H."/>
            <person name="Henrissat B."/>
            <person name="Coutinho P.M."/>
            <person name="Wu M."/>
            <person name="Xie G."/>
            <person name="Haft D.H."/>
            <person name="Sait M."/>
            <person name="Badger J."/>
            <person name="Barabote R.D."/>
            <person name="Bradley B."/>
            <person name="Brettin T.S."/>
            <person name="Brinkac L.M."/>
            <person name="Bruce D."/>
            <person name="Creasy T."/>
            <person name="Daugherty S.C."/>
            <person name="Davidsen T.M."/>
            <person name="DeBoy R.T."/>
            <person name="Detter J.C."/>
            <person name="Dodson R.J."/>
            <person name="Durkin A.S."/>
            <person name="Ganapathy A."/>
            <person name="Gwinn-Giglio M."/>
            <person name="Han C.S."/>
            <person name="Khouri H."/>
            <person name="Kiss H."/>
            <person name="Kothari S.P."/>
            <person name="Madupu R."/>
            <person name="Nelson K.E."/>
            <person name="Nelson W.C."/>
            <person name="Paulsen I."/>
            <person name="Penn K."/>
            <person name="Ren Q."/>
            <person name="Rosovitz M.J."/>
            <person name="Selengut J.D."/>
            <person name="Shrivastava S."/>
            <person name="Sullivan S.A."/>
            <person name="Tapia R."/>
            <person name="Thompson L.S."/>
            <person name="Watkins K.L."/>
            <person name="Yang Q."/>
            <person name="Yu C."/>
            <person name="Zafar N."/>
            <person name="Zhou L."/>
            <person name="Kuske C.R."/>
        </authorList>
    </citation>
    <scope>NUCLEOTIDE SEQUENCE [LARGE SCALE GENOMIC DNA]</scope>
    <source>
        <strain evidence="3 4">Ellin345</strain>
    </source>
</reference>
<sequence length="144" mass="16209">MSPSMAATKKTRSKKNEELVIPDKLYFRIGEVAKLLSLPAYVLRFWETEFPQLKPTKSNTGQRMYRRREVDLAIRVKKLLYDEGFTIAGARERLKAESKPAKAQSGLPFPKAASSDGLREVKRGLTEILNILSSKNGNKARAKA</sequence>
<dbReference type="STRING" id="204669.Acid345_3922"/>
<dbReference type="GO" id="GO:0006355">
    <property type="term" value="P:regulation of DNA-templated transcription"/>
    <property type="evidence" value="ECO:0007669"/>
    <property type="project" value="InterPro"/>
</dbReference>
<evidence type="ECO:0000259" key="2">
    <source>
        <dbReference type="PROSITE" id="PS50937"/>
    </source>
</evidence>
<dbReference type="SUPFAM" id="SSF46955">
    <property type="entry name" value="Putative DNA-binding domain"/>
    <property type="match status" value="1"/>
</dbReference>
<evidence type="ECO:0000313" key="3">
    <source>
        <dbReference type="EMBL" id="ABF42922.1"/>
    </source>
</evidence>
<evidence type="ECO:0000313" key="4">
    <source>
        <dbReference type="Proteomes" id="UP000002432"/>
    </source>
</evidence>
<dbReference type="KEGG" id="aba:Acid345_3922"/>
<dbReference type="Gene3D" id="1.10.1660.10">
    <property type="match status" value="1"/>
</dbReference>
<dbReference type="CDD" id="cd04765">
    <property type="entry name" value="HTH_MlrA-like_sg2"/>
    <property type="match status" value="1"/>
</dbReference>
<dbReference type="HOGENOM" id="CLU_045945_4_2_0"/>
<dbReference type="SMART" id="SM00422">
    <property type="entry name" value="HTH_MERR"/>
    <property type="match status" value="1"/>
</dbReference>
<evidence type="ECO:0000256" key="1">
    <source>
        <dbReference type="SAM" id="MobiDB-lite"/>
    </source>
</evidence>
<dbReference type="Proteomes" id="UP000002432">
    <property type="component" value="Chromosome"/>
</dbReference>
<dbReference type="OrthoDB" id="9810140at2"/>
<dbReference type="GO" id="GO:0003677">
    <property type="term" value="F:DNA binding"/>
    <property type="evidence" value="ECO:0007669"/>
    <property type="project" value="InterPro"/>
</dbReference>
<dbReference type="PROSITE" id="PS50937">
    <property type="entry name" value="HTH_MERR_2"/>
    <property type="match status" value="1"/>
</dbReference>
<dbReference type="EMBL" id="CP000360">
    <property type="protein sequence ID" value="ABF42922.1"/>
    <property type="molecule type" value="Genomic_DNA"/>
</dbReference>